<dbReference type="KEGG" id="sbh:SBI_08516"/>
<dbReference type="HOGENOM" id="CLU_3222441_0_0_11"/>
<evidence type="ECO:0000313" key="2">
    <source>
        <dbReference type="Proteomes" id="UP000000377"/>
    </source>
</evidence>
<accession>D7BU85</accession>
<dbReference type="PATRIC" id="fig|749414.3.peg.8760"/>
<organism evidence="1 2">
    <name type="scientific">Streptomyces bingchenggensis (strain BCW-1)</name>
    <dbReference type="NCBI Taxonomy" id="749414"/>
    <lineage>
        <taxon>Bacteria</taxon>
        <taxon>Bacillati</taxon>
        <taxon>Actinomycetota</taxon>
        <taxon>Actinomycetes</taxon>
        <taxon>Kitasatosporales</taxon>
        <taxon>Streptomycetaceae</taxon>
        <taxon>Streptomyces</taxon>
    </lineage>
</organism>
<proteinExistence type="predicted"/>
<reference evidence="1 2" key="1">
    <citation type="journal article" date="2010" name="J. Bacteriol.">
        <title>Genome sequence of the milbemycin-producing bacterium Streptomyces bingchenggensis.</title>
        <authorList>
            <person name="Wang X.J."/>
            <person name="Yan Y.J."/>
            <person name="Zhang B."/>
            <person name="An J."/>
            <person name="Wang J.J."/>
            <person name="Tian J."/>
            <person name="Jiang L."/>
            <person name="Chen Y.H."/>
            <person name="Huang S.X."/>
            <person name="Yin M."/>
            <person name="Zhang J."/>
            <person name="Gao A.L."/>
            <person name="Liu C.X."/>
            <person name="Zhu Z.X."/>
            <person name="Xiang W.S."/>
        </authorList>
    </citation>
    <scope>NUCLEOTIDE SEQUENCE [LARGE SCALE GENOMIC DNA]</scope>
    <source>
        <strain evidence="1 2">BCW-1</strain>
    </source>
</reference>
<name>D7BU85_STRBB</name>
<keyword evidence="2" id="KW-1185">Reference proteome</keyword>
<gene>
    <name evidence="1" type="ordered locus">SBI_08516</name>
</gene>
<protein>
    <submittedName>
        <fullName evidence="1">Uncharacterized protein</fullName>
    </submittedName>
</protein>
<dbReference type="RefSeq" id="WP_014181083.1">
    <property type="nucleotide sequence ID" value="NC_016582.1"/>
</dbReference>
<dbReference type="Proteomes" id="UP000000377">
    <property type="component" value="Chromosome"/>
</dbReference>
<sequence length="44" mass="4920">MRLTFRLAVATVPDLVEMSGDPGAFNYYWMGDEGLAVYHPGIEE</sequence>
<dbReference type="AlphaFoldDB" id="D7BU85"/>
<dbReference type="EMBL" id="CP002047">
    <property type="protein sequence ID" value="ADI11634.1"/>
    <property type="molecule type" value="Genomic_DNA"/>
</dbReference>
<evidence type="ECO:0000313" key="1">
    <source>
        <dbReference type="EMBL" id="ADI11634.1"/>
    </source>
</evidence>